<dbReference type="InterPro" id="IPR002509">
    <property type="entry name" value="NODB_dom"/>
</dbReference>
<dbReference type="RefSeq" id="WP_307495294.1">
    <property type="nucleotide sequence ID" value="NZ_JAUSTN010000008.1"/>
</dbReference>
<feature type="compositionally biased region" description="Polar residues" evidence="3">
    <location>
        <begin position="1"/>
        <end position="14"/>
    </location>
</feature>
<dbReference type="EMBL" id="JAUSTN010000008">
    <property type="protein sequence ID" value="MDQ0275547.1"/>
    <property type="molecule type" value="Genomic_DNA"/>
</dbReference>
<comment type="caution">
    <text evidence="6">The sequence shown here is derived from an EMBL/GenBank/DDBJ whole genome shotgun (WGS) entry which is preliminary data.</text>
</comment>
<dbReference type="Gene3D" id="3.20.20.370">
    <property type="entry name" value="Glycoside hydrolase/deacetylase"/>
    <property type="match status" value="1"/>
</dbReference>
<dbReference type="PROSITE" id="PS51677">
    <property type="entry name" value="NODB"/>
    <property type="match status" value="1"/>
</dbReference>
<dbReference type="Pfam" id="PF01522">
    <property type="entry name" value="Polysacc_deac_1"/>
    <property type="match status" value="1"/>
</dbReference>
<dbReference type="Proteomes" id="UP001236559">
    <property type="component" value="Unassembled WGS sequence"/>
</dbReference>
<evidence type="ECO:0000256" key="1">
    <source>
        <dbReference type="ARBA" id="ARBA00022723"/>
    </source>
</evidence>
<evidence type="ECO:0000256" key="2">
    <source>
        <dbReference type="ARBA" id="ARBA00022801"/>
    </source>
</evidence>
<evidence type="ECO:0000256" key="4">
    <source>
        <dbReference type="SAM" id="Phobius"/>
    </source>
</evidence>
<protein>
    <submittedName>
        <fullName evidence="6">Peptidoglycan/xylan/chitin deacetylase (PgdA/CDA1 family)</fullName>
    </submittedName>
</protein>
<feature type="region of interest" description="Disordered" evidence="3">
    <location>
        <begin position="1"/>
        <end position="29"/>
    </location>
</feature>
<gene>
    <name evidence="6" type="ORF">J2S72_001576</name>
</gene>
<organism evidence="6 7">
    <name type="scientific">Peptoniphilus koenoeneniae</name>
    <dbReference type="NCBI Taxonomy" id="507751"/>
    <lineage>
        <taxon>Bacteria</taxon>
        <taxon>Bacillati</taxon>
        <taxon>Bacillota</taxon>
        <taxon>Tissierellia</taxon>
        <taxon>Tissierellales</taxon>
        <taxon>Peptoniphilaceae</taxon>
        <taxon>Peptoniphilus</taxon>
    </lineage>
</organism>
<evidence type="ECO:0000313" key="6">
    <source>
        <dbReference type="EMBL" id="MDQ0275547.1"/>
    </source>
</evidence>
<evidence type="ECO:0000256" key="3">
    <source>
        <dbReference type="SAM" id="MobiDB-lite"/>
    </source>
</evidence>
<keyword evidence="2" id="KW-0378">Hydrolase</keyword>
<reference evidence="6 7" key="1">
    <citation type="submission" date="2023-07" db="EMBL/GenBank/DDBJ databases">
        <title>Genomic Encyclopedia of Type Strains, Phase IV (KMG-IV): sequencing the most valuable type-strain genomes for metagenomic binning, comparative biology and taxonomic classification.</title>
        <authorList>
            <person name="Goeker M."/>
        </authorList>
    </citation>
    <scope>NUCLEOTIDE SEQUENCE [LARGE SCALE GENOMIC DNA]</scope>
    <source>
        <strain evidence="6 7">DSM 22616</strain>
    </source>
</reference>
<name>A0ABU0AWB6_9FIRM</name>
<evidence type="ECO:0000259" key="5">
    <source>
        <dbReference type="PROSITE" id="PS51677"/>
    </source>
</evidence>
<feature type="transmembrane region" description="Helical" evidence="4">
    <location>
        <begin position="38"/>
        <end position="57"/>
    </location>
</feature>
<dbReference type="PANTHER" id="PTHR10587:SF133">
    <property type="entry name" value="CHITIN DEACETYLASE 1-RELATED"/>
    <property type="match status" value="1"/>
</dbReference>
<keyword evidence="7" id="KW-1185">Reference proteome</keyword>
<dbReference type="CDD" id="cd10944">
    <property type="entry name" value="CE4_SmPgdA_like"/>
    <property type="match status" value="1"/>
</dbReference>
<keyword evidence="4" id="KW-0812">Transmembrane</keyword>
<proteinExistence type="predicted"/>
<accession>A0ABU0AWB6</accession>
<dbReference type="InterPro" id="IPR050248">
    <property type="entry name" value="Polysacc_deacetylase_ArnD"/>
</dbReference>
<dbReference type="PANTHER" id="PTHR10587">
    <property type="entry name" value="GLYCOSYL TRANSFERASE-RELATED"/>
    <property type="match status" value="1"/>
</dbReference>
<keyword evidence="1" id="KW-0479">Metal-binding</keyword>
<dbReference type="SUPFAM" id="SSF88713">
    <property type="entry name" value="Glycoside hydrolase/deacetylase"/>
    <property type="match status" value="1"/>
</dbReference>
<sequence length="359" mass="41439">MKDNTNFKNMNKENISNDDLDKRRNERRKRARIRKQKLRRRFYFICGIVFILLILLMKSCSRKKVEPIKVPEDRGLASWYLMQILREEKGQYDHSSYIPKKPYEFAFMAQDAATGMLKVISKDSSHITQADSYAYPAEEIRDYIRGEKDYAGKDKLVFLTFDDGPNNTITPGILDILKRNQVHGTFFVVGKAVTENHEDVLRKTILNGNSIAIHSFSHDYSTLYPGRTADAQTIVDEAVLTQKRLKKIFGDDFTAHVFRYPGGHMSWAGINASDAALKDRGITWIDWNALTGDAEPFRVRPKDENEQVQYLDTSLNQNKHTEVAVVLMHDASTKPLTLKSLPLVINYFKERDYKFCILK</sequence>
<keyword evidence="4" id="KW-0472">Membrane</keyword>
<dbReference type="InterPro" id="IPR011330">
    <property type="entry name" value="Glyco_hydro/deAcase_b/a-brl"/>
</dbReference>
<evidence type="ECO:0000313" key="7">
    <source>
        <dbReference type="Proteomes" id="UP001236559"/>
    </source>
</evidence>
<keyword evidence="4" id="KW-1133">Transmembrane helix</keyword>
<feature type="domain" description="NodB homology" evidence="5">
    <location>
        <begin position="155"/>
        <end position="356"/>
    </location>
</feature>